<dbReference type="Gene3D" id="2.60.120.10">
    <property type="entry name" value="Jelly Rolls"/>
    <property type="match status" value="1"/>
</dbReference>
<proteinExistence type="predicted"/>
<keyword evidence="3" id="KW-1185">Reference proteome</keyword>
<evidence type="ECO:0000259" key="1">
    <source>
        <dbReference type="Pfam" id="PF05523"/>
    </source>
</evidence>
<dbReference type="InterPro" id="IPR011051">
    <property type="entry name" value="RmlC_Cupin_sf"/>
</dbReference>
<protein>
    <recommendedName>
        <fullName evidence="1">Sugar 3,4-ketoisomerase QdtA cupin domain-containing protein</fullName>
    </recommendedName>
</protein>
<dbReference type="CDD" id="cd20292">
    <property type="entry name" value="cupin_QdtA-like"/>
    <property type="match status" value="1"/>
</dbReference>
<dbReference type="Proteomes" id="UP000245263">
    <property type="component" value="Chromosome 1"/>
</dbReference>
<name>A0ABM7UK52_9LEPT</name>
<dbReference type="EMBL" id="AP025028">
    <property type="protein sequence ID" value="BDA79191.1"/>
    <property type="molecule type" value="Genomic_DNA"/>
</dbReference>
<reference evidence="2 3" key="1">
    <citation type="submission" date="2021-08" db="EMBL/GenBank/DDBJ databases">
        <title>Complete genome sequence of Leptospira kobayashii strain E30.</title>
        <authorList>
            <person name="Nakao R."/>
            <person name="Nakamura S."/>
            <person name="Masuzawa T."/>
            <person name="Koizumi N."/>
        </authorList>
    </citation>
    <scope>NUCLEOTIDE SEQUENCE [LARGE SCALE GENOMIC DNA]</scope>
    <source>
        <strain evidence="2 3">E30</strain>
    </source>
</reference>
<organism evidence="2 3">
    <name type="scientific">Leptospira kobayashii</name>
    <dbReference type="NCBI Taxonomy" id="1917830"/>
    <lineage>
        <taxon>Bacteria</taxon>
        <taxon>Pseudomonadati</taxon>
        <taxon>Spirochaetota</taxon>
        <taxon>Spirochaetia</taxon>
        <taxon>Leptospirales</taxon>
        <taxon>Leptospiraceae</taxon>
        <taxon>Leptospira</taxon>
    </lineage>
</organism>
<sequence length="147" mass="16834">MISNHLDLSVVKEIVFQDHKDDRGRLTSVEYGKNIPFEIKRTFLVHQVTPGGLRGRHAHTDTDQVLTVVHGSYEIFVSNGIESKTFLMNNPGVGIYIPAMFWIRMGKFENDAVCLVYASTIYDMKKSIRTWEEYLSALGIEQRPEDL</sequence>
<dbReference type="SUPFAM" id="SSF51182">
    <property type="entry name" value="RmlC-like cupins"/>
    <property type="match status" value="1"/>
</dbReference>
<dbReference type="InterPro" id="IPR008894">
    <property type="entry name" value="QdtA_cupin_dom"/>
</dbReference>
<feature type="domain" description="Sugar 3,4-ketoisomerase QdtA cupin" evidence="1">
    <location>
        <begin position="14"/>
        <end position="137"/>
    </location>
</feature>
<dbReference type="InterPro" id="IPR014710">
    <property type="entry name" value="RmlC-like_jellyroll"/>
</dbReference>
<gene>
    <name evidence="2" type="ORF">LPTSP3_g21210</name>
</gene>
<accession>A0ABM7UK52</accession>
<evidence type="ECO:0000313" key="3">
    <source>
        <dbReference type="Proteomes" id="UP000245263"/>
    </source>
</evidence>
<evidence type="ECO:0000313" key="2">
    <source>
        <dbReference type="EMBL" id="BDA79191.1"/>
    </source>
</evidence>
<dbReference type="RefSeq" id="WP_109019390.1">
    <property type="nucleotide sequence ID" value="NZ_AP025028.1"/>
</dbReference>
<dbReference type="Pfam" id="PF05523">
    <property type="entry name" value="FdtA"/>
    <property type="match status" value="1"/>
</dbReference>